<keyword evidence="1" id="KW-0472">Membrane</keyword>
<accession>A0A6J5KPZ2</accession>
<evidence type="ECO:0000256" key="1">
    <source>
        <dbReference type="SAM" id="Phobius"/>
    </source>
</evidence>
<proteinExistence type="predicted"/>
<sequence length="61" mass="6956">MKAQKSKTMWFSLALVIFGALLDNLTYVKDNIPSDYYGFIFIGIGIIVAILRFITTEPIQR</sequence>
<name>A0A6J5KPZ2_9CAUD</name>
<organism evidence="2">
    <name type="scientific">uncultured Caudovirales phage</name>
    <dbReference type="NCBI Taxonomy" id="2100421"/>
    <lineage>
        <taxon>Viruses</taxon>
        <taxon>Duplodnaviria</taxon>
        <taxon>Heunggongvirae</taxon>
        <taxon>Uroviricota</taxon>
        <taxon>Caudoviricetes</taxon>
        <taxon>Peduoviridae</taxon>
        <taxon>Maltschvirus</taxon>
        <taxon>Maltschvirus maltsch</taxon>
    </lineage>
</organism>
<dbReference type="EMBL" id="LR796169">
    <property type="protein sequence ID" value="CAB4123326.1"/>
    <property type="molecule type" value="Genomic_DNA"/>
</dbReference>
<keyword evidence="1" id="KW-1133">Transmembrane helix</keyword>
<protein>
    <submittedName>
        <fullName evidence="2">Uncharacterized protein</fullName>
    </submittedName>
</protein>
<reference evidence="2" key="1">
    <citation type="submission" date="2020-04" db="EMBL/GenBank/DDBJ databases">
        <authorList>
            <person name="Chiriac C."/>
            <person name="Salcher M."/>
            <person name="Ghai R."/>
            <person name="Kavagutti S V."/>
        </authorList>
    </citation>
    <scope>NUCLEOTIDE SEQUENCE</scope>
</reference>
<keyword evidence="1" id="KW-0812">Transmembrane</keyword>
<feature type="transmembrane region" description="Helical" evidence="1">
    <location>
        <begin position="36"/>
        <end position="55"/>
    </location>
</feature>
<gene>
    <name evidence="2" type="ORF">UFOVP42_29</name>
</gene>
<evidence type="ECO:0000313" key="2">
    <source>
        <dbReference type="EMBL" id="CAB4123326.1"/>
    </source>
</evidence>